<dbReference type="RefSeq" id="XP_003027536.1">
    <property type="nucleotide sequence ID" value="XM_003027490.1"/>
</dbReference>
<dbReference type="Gene3D" id="3.30.710.10">
    <property type="entry name" value="Potassium Channel Kv1.1, Chain A"/>
    <property type="match status" value="1"/>
</dbReference>
<dbReference type="Pfam" id="PF00651">
    <property type="entry name" value="BTB"/>
    <property type="match status" value="1"/>
</dbReference>
<dbReference type="CDD" id="cd18186">
    <property type="entry name" value="BTB_POZ_ZBTB_KLHL-like"/>
    <property type="match status" value="1"/>
</dbReference>
<dbReference type="Proteomes" id="UP000007431">
    <property type="component" value="Unassembled WGS sequence"/>
</dbReference>
<gene>
    <name evidence="2" type="ORF">SCHCODRAFT_113249</name>
</gene>
<dbReference type="OrthoDB" id="2593747at2759"/>
<sequence>MEAPSDPMAPSRSDKYFYANGDCYVKVHEIIYRIHLYHLRLPTIFFDPLLHFQEDGTTLAIGTVGSCEQNPLTLEGISKHDFEALLWFFYESQYSWRCGVAHDTAVWESILLLAEKYAMPMVAQVACRALGLAEALDDVRRVVLAQKFGLGGDWVIDSLQRVVTREQPISDEEAMLLGSKMTATLARSREGILTGRAPCPGSFCHVVSNRRNISLALKIALEVALQACLNTKERLRLRKTRARQSGDIFLKVENTIFRLHSHLLARSSDVFSAMLSLPCDGTTLREGTHEGNAITLPGVRVADFKALLAFFYDGPYIFGRSLKSLPSTISESALHLAERFDMNDVGKMAVYLLCEHSCLGDVRRISLSIKYDLDKTSLLAQLKNVCRRSDGLSVEEGCDVGLVMSLLIARAREALTKRAYAARRKLEATDEEAEEVVKEVILAAYSS</sequence>
<dbReference type="PANTHER" id="PTHR22744">
    <property type="entry name" value="HELIX LOOP HELIX PROTEIN 21-RELATED"/>
    <property type="match status" value="1"/>
</dbReference>
<dbReference type="OMA" id="WQVHISI"/>
<accession>D8QH99</accession>
<dbReference type="PANTHER" id="PTHR22744:SF17">
    <property type="entry name" value="BTB DOMAIN-CONTAINING PROTEIN"/>
    <property type="match status" value="1"/>
</dbReference>
<dbReference type="STRING" id="578458.D8QH99"/>
<feature type="non-terminal residue" evidence="2">
    <location>
        <position position="447"/>
    </location>
</feature>
<name>D8QH99_SCHCM</name>
<dbReference type="InParanoid" id="D8QH99"/>
<feature type="domain" description="BTB" evidence="1">
    <location>
        <begin position="246"/>
        <end position="320"/>
    </location>
</feature>
<reference evidence="2 3" key="1">
    <citation type="journal article" date="2010" name="Nat. Biotechnol.">
        <title>Genome sequence of the model mushroom Schizophyllum commune.</title>
        <authorList>
            <person name="Ohm R.A."/>
            <person name="de Jong J.F."/>
            <person name="Lugones L.G."/>
            <person name="Aerts A."/>
            <person name="Kothe E."/>
            <person name="Stajich J.E."/>
            <person name="de Vries R.P."/>
            <person name="Record E."/>
            <person name="Levasseur A."/>
            <person name="Baker S.E."/>
            <person name="Bartholomew K.A."/>
            <person name="Coutinho P.M."/>
            <person name="Erdmann S."/>
            <person name="Fowler T.J."/>
            <person name="Gathman A.C."/>
            <person name="Lombard V."/>
            <person name="Henrissat B."/>
            <person name="Knabe N."/>
            <person name="Kuees U."/>
            <person name="Lilly W.W."/>
            <person name="Lindquist E."/>
            <person name="Lucas S."/>
            <person name="Magnuson J.K."/>
            <person name="Piumi F."/>
            <person name="Raudaskoski M."/>
            <person name="Salamov A."/>
            <person name="Schmutz J."/>
            <person name="Schwarze F.W.M.R."/>
            <person name="vanKuyk P.A."/>
            <person name="Horton J.S."/>
            <person name="Grigoriev I.V."/>
            <person name="Woesten H.A.B."/>
        </authorList>
    </citation>
    <scope>NUCLEOTIDE SEQUENCE [LARGE SCALE GENOMIC DNA]</scope>
    <source>
        <strain evidence="3">H4-8 / FGSC 9210</strain>
    </source>
</reference>
<dbReference type="HOGENOM" id="CLU_571281_0_0_1"/>
<organism evidence="3">
    <name type="scientific">Schizophyllum commune (strain H4-8 / FGSC 9210)</name>
    <name type="common">Split gill fungus</name>
    <dbReference type="NCBI Taxonomy" id="578458"/>
    <lineage>
        <taxon>Eukaryota</taxon>
        <taxon>Fungi</taxon>
        <taxon>Dikarya</taxon>
        <taxon>Basidiomycota</taxon>
        <taxon>Agaricomycotina</taxon>
        <taxon>Agaricomycetes</taxon>
        <taxon>Agaricomycetidae</taxon>
        <taxon>Agaricales</taxon>
        <taxon>Schizophyllaceae</taxon>
        <taxon>Schizophyllum</taxon>
    </lineage>
</organism>
<dbReference type="PROSITE" id="PS50097">
    <property type="entry name" value="BTB"/>
    <property type="match status" value="1"/>
</dbReference>
<dbReference type="KEGG" id="scm:SCHCO_02088345"/>
<dbReference type="InterPro" id="IPR011333">
    <property type="entry name" value="SKP1/BTB/POZ_sf"/>
</dbReference>
<proteinExistence type="predicted"/>
<keyword evidence="3" id="KW-1185">Reference proteome</keyword>
<dbReference type="EMBL" id="GL377312">
    <property type="protein sequence ID" value="EFI92633.1"/>
    <property type="molecule type" value="Genomic_DNA"/>
</dbReference>
<dbReference type="VEuPathDB" id="FungiDB:SCHCODRAFT_02088345"/>
<evidence type="ECO:0000259" key="1">
    <source>
        <dbReference type="PROSITE" id="PS50097"/>
    </source>
</evidence>
<evidence type="ECO:0000313" key="3">
    <source>
        <dbReference type="Proteomes" id="UP000007431"/>
    </source>
</evidence>
<dbReference type="InterPro" id="IPR000210">
    <property type="entry name" value="BTB/POZ_dom"/>
</dbReference>
<protein>
    <recommendedName>
        <fullName evidence="1">BTB domain-containing protein</fullName>
    </recommendedName>
</protein>
<dbReference type="GeneID" id="9596748"/>
<dbReference type="SUPFAM" id="SSF54695">
    <property type="entry name" value="POZ domain"/>
    <property type="match status" value="1"/>
</dbReference>
<dbReference type="SMART" id="SM00225">
    <property type="entry name" value="BTB"/>
    <property type="match status" value="1"/>
</dbReference>
<dbReference type="AlphaFoldDB" id="D8QH99"/>
<evidence type="ECO:0000313" key="2">
    <source>
        <dbReference type="EMBL" id="EFI92633.1"/>
    </source>
</evidence>